<reference evidence="3 4" key="1">
    <citation type="submission" date="2024-05" db="EMBL/GenBank/DDBJ databases">
        <authorList>
            <person name="Duchaud E."/>
        </authorList>
    </citation>
    <scope>NUCLEOTIDE SEQUENCE [LARGE SCALE GENOMIC DNA]</scope>
    <source>
        <strain evidence="3">Ena-SAMPLE-TAB-13-05-2024-13:56:06:370-140302</strain>
    </source>
</reference>
<evidence type="ECO:0000313" key="3">
    <source>
        <dbReference type="EMBL" id="CAL2093232.1"/>
    </source>
</evidence>
<keyword evidence="4" id="KW-1185">Reference proteome</keyword>
<keyword evidence="2" id="KW-0732">Signal</keyword>
<accession>A0ABM9P5A1</accession>
<feature type="compositionally biased region" description="Low complexity" evidence="1">
    <location>
        <begin position="35"/>
        <end position="48"/>
    </location>
</feature>
<dbReference type="RefSeq" id="WP_348713567.1">
    <property type="nucleotide sequence ID" value="NZ_CAXIXY010000007.1"/>
</dbReference>
<evidence type="ECO:0000256" key="1">
    <source>
        <dbReference type="SAM" id="MobiDB-lite"/>
    </source>
</evidence>
<evidence type="ECO:0000256" key="2">
    <source>
        <dbReference type="SAM" id="SignalP"/>
    </source>
</evidence>
<evidence type="ECO:0000313" key="4">
    <source>
        <dbReference type="Proteomes" id="UP001497416"/>
    </source>
</evidence>
<proteinExistence type="predicted"/>
<organism evidence="3 4">
    <name type="scientific">Tenacibaculum platacis</name>
    <dbReference type="NCBI Taxonomy" id="3137852"/>
    <lineage>
        <taxon>Bacteria</taxon>
        <taxon>Pseudomonadati</taxon>
        <taxon>Bacteroidota</taxon>
        <taxon>Flavobacteriia</taxon>
        <taxon>Flavobacteriales</taxon>
        <taxon>Flavobacteriaceae</taxon>
        <taxon>Tenacibaculum</taxon>
    </lineage>
</organism>
<protein>
    <submittedName>
        <fullName evidence="3">Lipoprotein</fullName>
    </submittedName>
</protein>
<gene>
    <name evidence="3" type="ORF">T190607A01A_50163</name>
</gene>
<feature type="region of interest" description="Disordered" evidence="1">
    <location>
        <begin position="30"/>
        <end position="49"/>
    </location>
</feature>
<dbReference type="Proteomes" id="UP001497416">
    <property type="component" value="Unassembled WGS sequence"/>
</dbReference>
<feature type="chain" id="PRO_5045981285" evidence="2">
    <location>
        <begin position="24"/>
        <end position="185"/>
    </location>
</feature>
<dbReference type="Gene3D" id="1.20.5.320">
    <property type="entry name" value="6-Phosphogluconate Dehydrogenase, domain 3"/>
    <property type="match status" value="1"/>
</dbReference>
<sequence length="185" mass="20557">MKKSIFKLSYFLIVLLLSFNISCSPEDGMDGIDGVDGQQGPQGEQGLPGVNGNANVVMKTVDNISWTQGSFLGQEANFFEVNDVDLDEDTVNNSLILAYFQLVTGNAWYPMTYAFPFDNGNDEVITFTYEVNKFTIYALKSTGVLNASIDKVRYFIIDANTTTASKEELGKMSYKEVQSFLIDDK</sequence>
<comment type="caution">
    <text evidence="3">The sequence shown here is derived from an EMBL/GenBank/DDBJ whole genome shotgun (WGS) entry which is preliminary data.</text>
</comment>
<feature type="signal peptide" evidence="2">
    <location>
        <begin position="1"/>
        <end position="23"/>
    </location>
</feature>
<name>A0ABM9P5A1_9FLAO</name>
<dbReference type="EMBL" id="CAXIXY010000007">
    <property type="protein sequence ID" value="CAL2093232.1"/>
    <property type="molecule type" value="Genomic_DNA"/>
</dbReference>
<keyword evidence="3" id="KW-0449">Lipoprotein</keyword>